<dbReference type="PANTHER" id="PTHR43479:SF7">
    <property type="entry name" value="TETR-FAMILY TRANSCRIPTIONAL REGULATOR"/>
    <property type="match status" value="1"/>
</dbReference>
<keyword evidence="1 2" id="KW-0238">DNA-binding</keyword>
<dbReference type="AlphaFoldDB" id="A0A0D1KFH8"/>
<dbReference type="PROSITE" id="PS50977">
    <property type="entry name" value="HTH_TETR_2"/>
    <property type="match status" value="1"/>
</dbReference>
<organism evidence="4 5">
    <name type="scientific">Weissella cibaria</name>
    <dbReference type="NCBI Taxonomy" id="137591"/>
    <lineage>
        <taxon>Bacteria</taxon>
        <taxon>Bacillati</taxon>
        <taxon>Bacillota</taxon>
        <taxon>Bacilli</taxon>
        <taxon>Lactobacillales</taxon>
        <taxon>Lactobacillaceae</taxon>
        <taxon>Weissella</taxon>
    </lineage>
</organism>
<keyword evidence="4" id="KW-0808">Transferase</keyword>
<feature type="DNA-binding region" description="H-T-H motif" evidence="2">
    <location>
        <begin position="27"/>
        <end position="46"/>
    </location>
</feature>
<proteinExistence type="predicted"/>
<dbReference type="Proteomes" id="UP000032289">
    <property type="component" value="Unassembled WGS sequence"/>
</dbReference>
<dbReference type="PANTHER" id="PTHR43479">
    <property type="entry name" value="ACREF/ENVCD OPERON REPRESSOR-RELATED"/>
    <property type="match status" value="1"/>
</dbReference>
<evidence type="ECO:0000259" key="3">
    <source>
        <dbReference type="PROSITE" id="PS50977"/>
    </source>
</evidence>
<dbReference type="InterPro" id="IPR001647">
    <property type="entry name" value="HTH_TetR"/>
</dbReference>
<keyword evidence="4" id="KW-0418">Kinase</keyword>
<name>A0A0D1KFH8_9LACO</name>
<feature type="domain" description="HTH tetR-type" evidence="3">
    <location>
        <begin position="4"/>
        <end position="64"/>
    </location>
</feature>
<dbReference type="InterPro" id="IPR050624">
    <property type="entry name" value="HTH-type_Tx_Regulator"/>
</dbReference>
<dbReference type="RefSeq" id="WP_052498615.1">
    <property type="nucleotide sequence ID" value="NZ_JWHT01000033.1"/>
</dbReference>
<protein>
    <submittedName>
        <fullName evidence="4">Putative dihydroxyacetone kinase regulator</fullName>
    </submittedName>
</protein>
<dbReference type="Pfam" id="PF00440">
    <property type="entry name" value="TetR_N"/>
    <property type="match status" value="1"/>
</dbReference>
<evidence type="ECO:0000313" key="4">
    <source>
        <dbReference type="EMBL" id="KIU23639.1"/>
    </source>
</evidence>
<dbReference type="InterPro" id="IPR009057">
    <property type="entry name" value="Homeodomain-like_sf"/>
</dbReference>
<evidence type="ECO:0000256" key="1">
    <source>
        <dbReference type="ARBA" id="ARBA00023125"/>
    </source>
</evidence>
<evidence type="ECO:0000313" key="5">
    <source>
        <dbReference type="Proteomes" id="UP000032289"/>
    </source>
</evidence>
<dbReference type="PATRIC" id="fig|137591.24.peg.1345"/>
<evidence type="ECO:0000256" key="2">
    <source>
        <dbReference type="PROSITE-ProRule" id="PRU00335"/>
    </source>
</evidence>
<gene>
    <name evidence="4" type="ORF">ab3b_01373</name>
</gene>
<accession>A0A0D1KFH8</accession>
<dbReference type="Gene3D" id="1.10.357.10">
    <property type="entry name" value="Tetracycline Repressor, domain 2"/>
    <property type="match status" value="1"/>
</dbReference>
<comment type="caution">
    <text evidence="4">The sequence shown here is derived from an EMBL/GenBank/DDBJ whole genome shotgun (WGS) entry which is preliminary data.</text>
</comment>
<dbReference type="SUPFAM" id="SSF46689">
    <property type="entry name" value="Homeodomain-like"/>
    <property type="match status" value="1"/>
</dbReference>
<dbReference type="GO" id="GO:0016301">
    <property type="term" value="F:kinase activity"/>
    <property type="evidence" value="ECO:0007669"/>
    <property type="project" value="UniProtKB-KW"/>
</dbReference>
<dbReference type="EMBL" id="JWHT01000033">
    <property type="protein sequence ID" value="KIU23639.1"/>
    <property type="molecule type" value="Genomic_DNA"/>
</dbReference>
<reference evidence="4 5" key="1">
    <citation type="journal article" date="2015" name="Microbiology (Mosc.)">
        <title>Genomics of the Weissella cibaria species with an examination of its metabolic traits.</title>
        <authorList>
            <person name="Lynch K.M."/>
            <person name="Lucid A."/>
            <person name="Arendt E.K."/>
            <person name="Sleator R.D."/>
            <person name="Lucey B."/>
            <person name="Coffey A."/>
        </authorList>
    </citation>
    <scope>NUCLEOTIDE SEQUENCE [LARGE SCALE GENOMIC DNA]</scope>
    <source>
        <strain evidence="4 5">AB3b</strain>
    </source>
</reference>
<dbReference type="GO" id="GO:0003677">
    <property type="term" value="F:DNA binding"/>
    <property type="evidence" value="ECO:0007669"/>
    <property type="project" value="UniProtKB-UniRule"/>
</dbReference>
<sequence length="181" mass="20492">MKTESAPAKIKIAFTQLMQQNTFDKITVAAIVKAAGINRGTFYLHYEDKYALVEILAADLLSAIQQIVHDNPGSQSEILTPTGTHSLLTYLYGERQLLRGLLFSGADLQFQYKLKLILLENVQVKLHGLPEIYAKEMIVAHFMSVILLWLQRDCQEPIDQIAPLLQTGTMSDDWHALYHHN</sequence>